<comment type="similarity">
    <text evidence="1">Belongs to the HscB family.</text>
</comment>
<dbReference type="GO" id="GO:0001671">
    <property type="term" value="F:ATPase activator activity"/>
    <property type="evidence" value="ECO:0007669"/>
    <property type="project" value="InterPro"/>
</dbReference>
<dbReference type="Gene3D" id="1.20.1280.20">
    <property type="entry name" value="HscB, C-terminal domain"/>
    <property type="match status" value="1"/>
</dbReference>
<protein>
    <submittedName>
        <fullName evidence="5">Fe-s protein assembly co-chaperone</fullName>
    </submittedName>
</protein>
<dbReference type="GO" id="GO:0051259">
    <property type="term" value="P:protein complex oligomerization"/>
    <property type="evidence" value="ECO:0007669"/>
    <property type="project" value="InterPro"/>
</dbReference>
<dbReference type="eggNOG" id="KOG3192">
    <property type="taxonomic scope" value="Eukaryota"/>
</dbReference>
<dbReference type="PANTHER" id="PTHR14021">
    <property type="entry name" value="IRON-SULFUR CLUSTER CO-CHAPERONE PROTEIN HSCB"/>
    <property type="match status" value="1"/>
</dbReference>
<dbReference type="Proteomes" id="UP000016923">
    <property type="component" value="Unassembled WGS sequence"/>
</dbReference>
<dbReference type="Gene3D" id="1.10.287.110">
    <property type="entry name" value="DnaJ domain"/>
    <property type="match status" value="1"/>
</dbReference>
<dbReference type="OrthoDB" id="448954at2759"/>
<dbReference type="SUPFAM" id="SSF47144">
    <property type="entry name" value="HSC20 (HSCB), C-terminal oligomerisation domain"/>
    <property type="match status" value="1"/>
</dbReference>
<feature type="compositionally biased region" description="Acidic residues" evidence="3">
    <location>
        <begin position="83"/>
        <end position="93"/>
    </location>
</feature>
<evidence type="ECO:0000313" key="6">
    <source>
        <dbReference type="Proteomes" id="UP000016923"/>
    </source>
</evidence>
<evidence type="ECO:0000259" key="4">
    <source>
        <dbReference type="Pfam" id="PF07743"/>
    </source>
</evidence>
<dbReference type="STRING" id="1262450.S3CHW9"/>
<accession>S3CHW9</accession>
<dbReference type="AlphaFoldDB" id="S3CHW9"/>
<dbReference type="EMBL" id="KE148154">
    <property type="protein sequence ID" value="EPE05948.1"/>
    <property type="molecule type" value="Genomic_DNA"/>
</dbReference>
<dbReference type="HOGENOM" id="CLU_068529_1_0_1"/>
<proteinExistence type="inferred from homology"/>
<dbReference type="NCBIfam" id="TIGR00714">
    <property type="entry name" value="hscB"/>
    <property type="match status" value="1"/>
</dbReference>
<name>S3CHW9_OPHP1</name>
<organism evidence="5 6">
    <name type="scientific">Ophiostoma piceae (strain UAMH 11346)</name>
    <name type="common">Sap stain fungus</name>
    <dbReference type="NCBI Taxonomy" id="1262450"/>
    <lineage>
        <taxon>Eukaryota</taxon>
        <taxon>Fungi</taxon>
        <taxon>Dikarya</taxon>
        <taxon>Ascomycota</taxon>
        <taxon>Pezizomycotina</taxon>
        <taxon>Sordariomycetes</taxon>
        <taxon>Sordariomycetidae</taxon>
        <taxon>Ophiostomatales</taxon>
        <taxon>Ophiostomataceae</taxon>
        <taxon>Ophiostoma</taxon>
    </lineage>
</organism>
<sequence length="319" mass="35430">MMPFPLASRAPRCAQCVRAARLLSTRATSASATAPSFSFASRTPANSSPIRDARINAQTRFFSHSSYLAAKRQPRQERFDPADLPDADFDPSMEDLLRGPDEEFDESRYENMEGMDGDKQSSSIASSTEEVPFYKLFPKTLPHGAPPAGPFQIDTRALHREFLQLQAAAHPDFHHAAGSKSSSKNKARAEALSSMINEAYRTLSSPLQRAQYLLKSKYGVDLTGDEATLMGGPSEADLLMEVMEVREQIEWASREEELEPIRAANDERMAESEAVLAAAFAADDADMARHEAIRLRYWVNVDEALKNWGEAAGVYFDHH</sequence>
<dbReference type="Pfam" id="PF07743">
    <property type="entry name" value="HSCB_C"/>
    <property type="match status" value="1"/>
</dbReference>
<keyword evidence="2" id="KW-0143">Chaperone</keyword>
<dbReference type="GO" id="GO:0051087">
    <property type="term" value="F:protein-folding chaperone binding"/>
    <property type="evidence" value="ECO:0007669"/>
    <property type="project" value="InterPro"/>
</dbReference>
<dbReference type="InterPro" id="IPR009073">
    <property type="entry name" value="HscB_oligo_C"/>
</dbReference>
<feature type="region of interest" description="Disordered" evidence="3">
    <location>
        <begin position="72"/>
        <end position="97"/>
    </location>
</feature>
<evidence type="ECO:0000313" key="5">
    <source>
        <dbReference type="EMBL" id="EPE05948.1"/>
    </source>
</evidence>
<evidence type="ECO:0000256" key="2">
    <source>
        <dbReference type="ARBA" id="ARBA00023186"/>
    </source>
</evidence>
<dbReference type="InterPro" id="IPR036869">
    <property type="entry name" value="J_dom_sf"/>
</dbReference>
<dbReference type="SUPFAM" id="SSF46565">
    <property type="entry name" value="Chaperone J-domain"/>
    <property type="match status" value="1"/>
</dbReference>
<dbReference type="InterPro" id="IPR036386">
    <property type="entry name" value="HscB_C_sf"/>
</dbReference>
<evidence type="ECO:0000256" key="3">
    <source>
        <dbReference type="SAM" id="MobiDB-lite"/>
    </source>
</evidence>
<dbReference type="GO" id="GO:0005739">
    <property type="term" value="C:mitochondrion"/>
    <property type="evidence" value="ECO:0007669"/>
    <property type="project" value="TreeGrafter"/>
</dbReference>
<reference evidence="5 6" key="1">
    <citation type="journal article" date="2013" name="BMC Genomics">
        <title>The genome and transcriptome of the pine saprophyte Ophiostoma piceae, and a comparison with the bark beetle-associated pine pathogen Grosmannia clavigera.</title>
        <authorList>
            <person name="Haridas S."/>
            <person name="Wang Y."/>
            <person name="Lim L."/>
            <person name="Massoumi Alamouti S."/>
            <person name="Jackman S."/>
            <person name="Docking R."/>
            <person name="Robertson G."/>
            <person name="Birol I."/>
            <person name="Bohlmann J."/>
            <person name="Breuil C."/>
        </authorList>
    </citation>
    <scope>NUCLEOTIDE SEQUENCE [LARGE SCALE GENOMIC DNA]</scope>
    <source>
        <strain evidence="5 6">UAMH 11346</strain>
    </source>
</reference>
<evidence type="ECO:0000256" key="1">
    <source>
        <dbReference type="ARBA" id="ARBA00010476"/>
    </source>
</evidence>
<dbReference type="VEuPathDB" id="FungiDB:F503_02777"/>
<dbReference type="InterPro" id="IPR004640">
    <property type="entry name" value="HscB"/>
</dbReference>
<dbReference type="GO" id="GO:0044571">
    <property type="term" value="P:[2Fe-2S] cluster assembly"/>
    <property type="evidence" value="ECO:0007669"/>
    <property type="project" value="InterPro"/>
</dbReference>
<dbReference type="PANTHER" id="PTHR14021:SF15">
    <property type="entry name" value="IRON-SULFUR CLUSTER CO-CHAPERONE PROTEIN HSCB"/>
    <property type="match status" value="1"/>
</dbReference>
<keyword evidence="6" id="KW-1185">Reference proteome</keyword>
<gene>
    <name evidence="5" type="ORF">F503_02777</name>
</gene>
<feature type="domain" description="Co-chaperone HscB C-terminal oligomerisation" evidence="4">
    <location>
        <begin position="236"/>
        <end position="306"/>
    </location>
</feature>